<reference evidence="3 5" key="1">
    <citation type="journal article" date="2016" name="Int. J. Syst. Evol. Microbiol.">
        <title>Methanosarcina flavescens sp. nov., a methanogenic archaeon isolated from a full-scale anaerobic digester.</title>
        <authorList>
            <person name="Kern T."/>
            <person name="Fischer M.A."/>
            <person name="Deppenmeier U."/>
            <person name="Schmitz R.A."/>
            <person name="Rother M."/>
        </authorList>
    </citation>
    <scope>NUCLEOTIDE SEQUENCE [LARGE SCALE GENOMIC DNA]</scope>
    <source>
        <strain evidence="3 5">E03.2</strain>
    </source>
</reference>
<dbReference type="Gene3D" id="3.40.50.2000">
    <property type="entry name" value="Glycogen Phosphorylase B"/>
    <property type="match status" value="2"/>
</dbReference>
<evidence type="ECO:0000313" key="3">
    <source>
        <dbReference type="EMBL" id="AYK15428.1"/>
    </source>
</evidence>
<keyword evidence="3" id="KW-0808">Transferase</keyword>
<dbReference type="Proteomes" id="UP000053087">
    <property type="component" value="Chromosome"/>
</dbReference>
<dbReference type="InterPro" id="IPR001296">
    <property type="entry name" value="Glyco_trans_1"/>
</dbReference>
<reference evidence="4 6" key="3">
    <citation type="journal article" date="2020" name="Biotechnol. Biofuels">
        <title>New insights from the biogas microbiome by comprehensive genome-resolved metagenomics of nearly 1600 species originating from multiple anaerobic digesters.</title>
        <authorList>
            <person name="Campanaro S."/>
            <person name="Treu L."/>
            <person name="Rodriguez-R L.M."/>
            <person name="Kovalovszki A."/>
            <person name="Ziels R.M."/>
            <person name="Maus I."/>
            <person name="Zhu X."/>
            <person name="Kougias P.G."/>
            <person name="Basile A."/>
            <person name="Luo G."/>
            <person name="Schluter A."/>
            <person name="Konstantinidis K.T."/>
            <person name="Angelidaki I."/>
        </authorList>
    </citation>
    <scope>NUCLEOTIDE SEQUENCE [LARGE SCALE GENOMIC DNA]</scope>
    <source>
        <strain evidence="4">AS22ysBPME_46</strain>
    </source>
</reference>
<dbReference type="EMBL" id="CP032683">
    <property type="protein sequence ID" value="AYK15428.1"/>
    <property type="molecule type" value="Genomic_DNA"/>
</dbReference>
<organism evidence="3 5">
    <name type="scientific">Methanosarcina flavescens</name>
    <dbReference type="NCBI Taxonomy" id="1715806"/>
    <lineage>
        <taxon>Archaea</taxon>
        <taxon>Methanobacteriati</taxon>
        <taxon>Methanobacteriota</taxon>
        <taxon>Stenosarchaea group</taxon>
        <taxon>Methanomicrobia</taxon>
        <taxon>Methanosarcinales</taxon>
        <taxon>Methanosarcinaceae</taxon>
        <taxon>Methanosarcina</taxon>
    </lineage>
</organism>
<dbReference type="Pfam" id="PF13439">
    <property type="entry name" value="Glyco_transf_4"/>
    <property type="match status" value="1"/>
</dbReference>
<dbReference type="OrthoDB" id="132546at2157"/>
<dbReference type="AlphaFoldDB" id="A0A660HT01"/>
<dbReference type="RefSeq" id="WP_054297702.1">
    <property type="nucleotide sequence ID" value="NZ_CP032683.1"/>
</dbReference>
<dbReference type="GeneID" id="53688392"/>
<dbReference type="Proteomes" id="UP000585579">
    <property type="component" value="Unassembled WGS sequence"/>
</dbReference>
<evidence type="ECO:0000259" key="1">
    <source>
        <dbReference type="Pfam" id="PF00534"/>
    </source>
</evidence>
<dbReference type="CDD" id="cd03801">
    <property type="entry name" value="GT4_PimA-like"/>
    <property type="match status" value="1"/>
</dbReference>
<dbReference type="InterPro" id="IPR028098">
    <property type="entry name" value="Glyco_trans_4-like_N"/>
</dbReference>
<feature type="domain" description="Glycosyltransferase subfamily 4-like N-terminal" evidence="2">
    <location>
        <begin position="17"/>
        <end position="178"/>
    </location>
</feature>
<dbReference type="GO" id="GO:0016757">
    <property type="term" value="F:glycosyltransferase activity"/>
    <property type="evidence" value="ECO:0007669"/>
    <property type="project" value="InterPro"/>
</dbReference>
<dbReference type="EMBL" id="JAAYQL010000054">
    <property type="protein sequence ID" value="NLK32961.1"/>
    <property type="molecule type" value="Genomic_DNA"/>
</dbReference>
<proteinExistence type="predicted"/>
<gene>
    <name evidence="3" type="ORF">AOB57_009710</name>
    <name evidence="4" type="ORF">GX302_09095</name>
</gene>
<evidence type="ECO:0000313" key="5">
    <source>
        <dbReference type="Proteomes" id="UP000053087"/>
    </source>
</evidence>
<protein>
    <submittedName>
        <fullName evidence="3">Glycosyltransferase family 1 protein</fullName>
    </submittedName>
    <submittedName>
        <fullName evidence="4">Glycosyltransferase family 4 protein</fullName>
    </submittedName>
</protein>
<accession>A0A660HT01</accession>
<dbReference type="PANTHER" id="PTHR45871:SF1">
    <property type="entry name" value="PHOSPHATIDYLINOSITOL N-ACETYLGLUCOSAMINYLTRANSFERASE SUBUNIT A"/>
    <property type="match status" value="1"/>
</dbReference>
<evidence type="ECO:0000259" key="2">
    <source>
        <dbReference type="Pfam" id="PF13439"/>
    </source>
</evidence>
<dbReference type="PANTHER" id="PTHR45871">
    <property type="entry name" value="N-ACETYLGLUCOSAMINYL-PHOSPHATIDYLINOSITOL BIOSYNTHETIC PROTEIN"/>
    <property type="match status" value="1"/>
</dbReference>
<evidence type="ECO:0000313" key="6">
    <source>
        <dbReference type="Proteomes" id="UP000585579"/>
    </source>
</evidence>
<reference evidence="3" key="2">
    <citation type="submission" date="2018-10" db="EMBL/GenBank/DDBJ databases">
        <authorList>
            <person name="Fischer M.A."/>
            <person name="Kern T."/>
            <person name="Deppenmeier U."/>
            <person name="Schmitz R.A."/>
            <person name="Rother M."/>
        </authorList>
    </citation>
    <scope>NUCLEOTIDE SEQUENCE</scope>
    <source>
        <strain evidence="3">E03.2</strain>
    </source>
</reference>
<keyword evidence="5" id="KW-1185">Reference proteome</keyword>
<name>A0A660HT01_9EURY</name>
<dbReference type="KEGG" id="mfz:AOB57_009710"/>
<dbReference type="Pfam" id="PF00534">
    <property type="entry name" value="Glycos_transf_1"/>
    <property type="match status" value="1"/>
</dbReference>
<feature type="domain" description="Glycosyl transferase family 1" evidence="1">
    <location>
        <begin position="191"/>
        <end position="341"/>
    </location>
</feature>
<evidence type="ECO:0000313" key="4">
    <source>
        <dbReference type="EMBL" id="NLK32961.1"/>
    </source>
</evidence>
<sequence>MEKHKIALISDWYFPKVGGIEYSMHSLAKKLIQKGHEVHIITRSYPDIPQYSIRDKVKIIRIKGSPIPGQQRFIMPTAYKELYNFLKSEKYDIINSHGLDSPLSMAALIVSRKLGFPSVVTNHSLVGDTPLSPFLYQAGKLLIRNADAVIAVSSAVEKDSKIMTEKPIYRISNGIDSEGKTIKVPFPVDTEGKTIIITVARMIKKKGVQNIVHLAPLLLGKHEDLLFVMIGDGPLKKRLEKEVEESGLSRNFYFTGEVPREKVLGYLEQADIFALPSIHEAFGVSILEAISKKVPVVAMNNSGVSDIIRNGVNGYLADNLTEFSSLLQDLIEKPSLRISFAMEAARGLSKYDWNRICEQTIRVYTNVIYKKCQNNNN</sequence>
<dbReference type="SUPFAM" id="SSF53756">
    <property type="entry name" value="UDP-Glycosyltransferase/glycogen phosphorylase"/>
    <property type="match status" value="1"/>
</dbReference>